<dbReference type="Pfam" id="PF07238">
    <property type="entry name" value="PilZ"/>
    <property type="match status" value="1"/>
</dbReference>
<evidence type="ECO:0000259" key="2">
    <source>
        <dbReference type="Pfam" id="PF07238"/>
    </source>
</evidence>
<reference evidence="4" key="1">
    <citation type="submission" date="2017-04" db="EMBL/GenBank/DDBJ databases">
        <authorList>
            <person name="Varghese N."/>
            <person name="Submissions S."/>
        </authorList>
    </citation>
    <scope>NUCLEOTIDE SEQUENCE [LARGE SCALE GENOMIC DNA]</scope>
    <source>
        <strain evidence="4">RKEM611</strain>
    </source>
</reference>
<sequence length="298" mass="34437">MDKNKGKEQKSASPEEKKQSKIEDYLTGPRRKRKNYVIFALGDNFDMDLAQAMEQFVKKTYSTLSTSMPQSPQELSRQFGRNISLLVIDDEFDDIHVVLGLVKALKEKRRNELIPVLFLTRNAPELVNLYHKELLLYHETDEYIVYTGMARTRIFNRIKTGVEDQNRRRSRRYNVFIPVSFFLLSKDLMIEGHIIDLSLHGAVLESDAEIIFRVGDQVKLSIPVSDHLDHHHGDFIKVSAKVRRVFISGTKVSVSFEYVTDNQNHLLTQFLTSVVGRQLNRQALRVRSALAAQHKHET</sequence>
<proteinExistence type="predicted"/>
<feature type="region of interest" description="Disordered" evidence="1">
    <location>
        <begin position="1"/>
        <end position="25"/>
    </location>
</feature>
<dbReference type="SUPFAM" id="SSF141371">
    <property type="entry name" value="PilZ domain-like"/>
    <property type="match status" value="1"/>
</dbReference>
<evidence type="ECO:0000256" key="1">
    <source>
        <dbReference type="SAM" id="MobiDB-lite"/>
    </source>
</evidence>
<feature type="compositionally biased region" description="Basic and acidic residues" evidence="1">
    <location>
        <begin position="1"/>
        <end position="24"/>
    </location>
</feature>
<dbReference type="Proteomes" id="UP000192907">
    <property type="component" value="Unassembled WGS sequence"/>
</dbReference>
<dbReference type="STRING" id="1513793.SAMN06296036_123102"/>
<dbReference type="OrthoDB" id="9928880at2"/>
<organism evidence="3 4">
    <name type="scientific">Pseudobacteriovorax antillogorgiicola</name>
    <dbReference type="NCBI Taxonomy" id="1513793"/>
    <lineage>
        <taxon>Bacteria</taxon>
        <taxon>Pseudomonadati</taxon>
        <taxon>Bdellovibrionota</taxon>
        <taxon>Oligoflexia</taxon>
        <taxon>Oligoflexales</taxon>
        <taxon>Pseudobacteriovoracaceae</taxon>
        <taxon>Pseudobacteriovorax</taxon>
    </lineage>
</organism>
<gene>
    <name evidence="3" type="ORF">SAMN06296036_123102</name>
</gene>
<dbReference type="InterPro" id="IPR009875">
    <property type="entry name" value="PilZ_domain"/>
</dbReference>
<dbReference type="GO" id="GO:0035438">
    <property type="term" value="F:cyclic-di-GMP binding"/>
    <property type="evidence" value="ECO:0007669"/>
    <property type="project" value="InterPro"/>
</dbReference>
<evidence type="ECO:0000313" key="4">
    <source>
        <dbReference type="Proteomes" id="UP000192907"/>
    </source>
</evidence>
<dbReference type="RefSeq" id="WP_132323731.1">
    <property type="nucleotide sequence ID" value="NZ_FWZT01000023.1"/>
</dbReference>
<protein>
    <submittedName>
        <fullName evidence="3">PilZ domain-containing protein</fullName>
    </submittedName>
</protein>
<keyword evidence="4" id="KW-1185">Reference proteome</keyword>
<accession>A0A1Y6CNU7</accession>
<name>A0A1Y6CNU7_9BACT</name>
<dbReference type="AlphaFoldDB" id="A0A1Y6CNU7"/>
<feature type="domain" description="PilZ" evidence="2">
    <location>
        <begin position="166"/>
        <end position="272"/>
    </location>
</feature>
<evidence type="ECO:0000313" key="3">
    <source>
        <dbReference type="EMBL" id="SMF67153.1"/>
    </source>
</evidence>
<dbReference type="EMBL" id="FWZT01000023">
    <property type="protein sequence ID" value="SMF67153.1"/>
    <property type="molecule type" value="Genomic_DNA"/>
</dbReference>
<dbReference type="Gene3D" id="2.40.10.220">
    <property type="entry name" value="predicted glycosyltransferase like domains"/>
    <property type="match status" value="1"/>
</dbReference>